<keyword evidence="1" id="KW-1133">Transmembrane helix</keyword>
<dbReference type="AlphaFoldDB" id="A0A967B6D5"/>
<accession>A0A967B6D5</accession>
<keyword evidence="3" id="KW-1185">Reference proteome</keyword>
<protein>
    <submittedName>
        <fullName evidence="2">Rod shape-determining protein MreD</fullName>
    </submittedName>
</protein>
<keyword evidence="1" id="KW-0472">Membrane</keyword>
<reference evidence="2" key="1">
    <citation type="submission" date="2019-11" db="EMBL/GenBank/DDBJ databases">
        <title>Description of new Acetobacter species.</title>
        <authorList>
            <person name="Cleenwerck I."/>
            <person name="Sombolestani A.S."/>
        </authorList>
    </citation>
    <scope>NUCLEOTIDE SEQUENCE</scope>
    <source>
        <strain evidence="2">LMG 1626</strain>
    </source>
</reference>
<organism evidence="2 3">
    <name type="scientific">Acetobacter estunensis</name>
    <dbReference type="NCBI Taxonomy" id="104097"/>
    <lineage>
        <taxon>Bacteria</taxon>
        <taxon>Pseudomonadati</taxon>
        <taxon>Pseudomonadota</taxon>
        <taxon>Alphaproteobacteria</taxon>
        <taxon>Acetobacterales</taxon>
        <taxon>Acetobacteraceae</taxon>
        <taxon>Acetobacter</taxon>
    </lineage>
</organism>
<evidence type="ECO:0000313" key="2">
    <source>
        <dbReference type="EMBL" id="NHO54044.1"/>
    </source>
</evidence>
<evidence type="ECO:0000256" key="1">
    <source>
        <dbReference type="SAM" id="Phobius"/>
    </source>
</evidence>
<feature type="transmembrane region" description="Helical" evidence="1">
    <location>
        <begin position="51"/>
        <end position="70"/>
    </location>
</feature>
<feature type="transmembrane region" description="Helical" evidence="1">
    <location>
        <begin position="123"/>
        <end position="147"/>
    </location>
</feature>
<sequence>MTANPGSSWHRNQDSSVALAQRLDRLARRLLPGGITALVIVLLAAPTGFPAATALLPGLVMASVFFWSVWRPASMSAPIVFGLGLLMDLVGFASPGVDAFVFLLLHGIAVHARFGLMRLNFLGMWCIFAVLGSAACWLLWFLISLLAFRPMPLAPVVFECLLAIGVYPLLAAAGTWAHHRLANPEPQS</sequence>
<comment type="caution">
    <text evidence="2">The sequence shown here is derived from an EMBL/GenBank/DDBJ whole genome shotgun (WGS) entry which is preliminary data.</text>
</comment>
<feature type="transmembrane region" description="Helical" evidence="1">
    <location>
        <begin position="77"/>
        <end position="93"/>
    </location>
</feature>
<proteinExistence type="predicted"/>
<name>A0A967B6D5_9PROT</name>
<dbReference type="RefSeq" id="WP_166315371.1">
    <property type="nucleotide sequence ID" value="NZ_WOTH01000015.1"/>
</dbReference>
<feature type="transmembrane region" description="Helical" evidence="1">
    <location>
        <begin position="153"/>
        <end position="177"/>
    </location>
</feature>
<evidence type="ECO:0000313" key="3">
    <source>
        <dbReference type="Proteomes" id="UP000597459"/>
    </source>
</evidence>
<feature type="transmembrane region" description="Helical" evidence="1">
    <location>
        <begin position="26"/>
        <end position="45"/>
    </location>
</feature>
<gene>
    <name evidence="2" type="ORF">GOB87_08755</name>
</gene>
<dbReference type="EMBL" id="WOTH01000015">
    <property type="protein sequence ID" value="NHO54044.1"/>
    <property type="molecule type" value="Genomic_DNA"/>
</dbReference>
<dbReference type="Proteomes" id="UP000597459">
    <property type="component" value="Unassembled WGS sequence"/>
</dbReference>
<keyword evidence="1" id="KW-0812">Transmembrane</keyword>